<comment type="subcellular location">
    <subcellularLocation>
        <location evidence="1">Nucleus</location>
    </subcellularLocation>
</comment>
<feature type="compositionally biased region" description="Basic and acidic residues" evidence="6">
    <location>
        <begin position="1516"/>
        <end position="1528"/>
    </location>
</feature>
<protein>
    <submittedName>
        <fullName evidence="7">Fanconi anemia group D2 protein</fullName>
    </submittedName>
</protein>
<feature type="compositionally biased region" description="Acidic residues" evidence="6">
    <location>
        <begin position="798"/>
        <end position="815"/>
    </location>
</feature>
<feature type="compositionally biased region" description="Acidic residues" evidence="6">
    <location>
        <begin position="1363"/>
        <end position="1375"/>
    </location>
</feature>
<feature type="compositionally biased region" description="Polar residues" evidence="6">
    <location>
        <begin position="1504"/>
        <end position="1515"/>
    </location>
</feature>
<evidence type="ECO:0000256" key="4">
    <source>
        <dbReference type="ARBA" id="ARBA00023242"/>
    </source>
</evidence>
<reference evidence="7" key="1">
    <citation type="submission" date="2020-05" db="EMBL/GenBank/DDBJ databases">
        <title>Phylogenomic resolution of chytrid fungi.</title>
        <authorList>
            <person name="Stajich J.E."/>
            <person name="Amses K."/>
            <person name="Simmons R."/>
            <person name="Seto K."/>
            <person name="Myers J."/>
            <person name="Bonds A."/>
            <person name="Quandt C.A."/>
            <person name="Barry K."/>
            <person name="Liu P."/>
            <person name="Grigoriev I."/>
            <person name="Longcore J.E."/>
            <person name="James T.Y."/>
        </authorList>
    </citation>
    <scope>NUCLEOTIDE SEQUENCE</scope>
    <source>
        <strain evidence="7">JEL0513</strain>
    </source>
</reference>
<evidence type="ECO:0000256" key="6">
    <source>
        <dbReference type="SAM" id="MobiDB-lite"/>
    </source>
</evidence>
<dbReference type="GO" id="GO:0005634">
    <property type="term" value="C:nucleus"/>
    <property type="evidence" value="ECO:0007669"/>
    <property type="project" value="UniProtKB-SubCell"/>
</dbReference>
<feature type="region of interest" description="Disordered" evidence="6">
    <location>
        <begin position="1443"/>
        <end position="1547"/>
    </location>
</feature>
<feature type="region of interest" description="Disordered" evidence="6">
    <location>
        <begin position="798"/>
        <end position="831"/>
    </location>
</feature>
<dbReference type="GO" id="GO:0007129">
    <property type="term" value="P:homologous chromosome pairing at meiosis"/>
    <property type="evidence" value="ECO:0007669"/>
    <property type="project" value="TreeGrafter"/>
</dbReference>
<dbReference type="GO" id="GO:0031573">
    <property type="term" value="P:mitotic intra-S DNA damage checkpoint signaling"/>
    <property type="evidence" value="ECO:0007669"/>
    <property type="project" value="TreeGrafter"/>
</dbReference>
<feature type="compositionally biased region" description="Polar residues" evidence="6">
    <location>
        <begin position="1457"/>
        <end position="1478"/>
    </location>
</feature>
<name>A0AAD5TE21_9FUNG</name>
<evidence type="ECO:0000313" key="7">
    <source>
        <dbReference type="EMBL" id="KAJ3138453.1"/>
    </source>
</evidence>
<feature type="region of interest" description="Disordered" evidence="6">
    <location>
        <begin position="1313"/>
        <end position="1428"/>
    </location>
</feature>
<evidence type="ECO:0000256" key="2">
    <source>
        <dbReference type="ARBA" id="ARBA00022499"/>
    </source>
</evidence>
<dbReference type="EMBL" id="JADGJH010000095">
    <property type="protein sequence ID" value="KAJ3138453.1"/>
    <property type="molecule type" value="Genomic_DNA"/>
</dbReference>
<dbReference type="GO" id="GO:0000793">
    <property type="term" value="C:condensed chromosome"/>
    <property type="evidence" value="ECO:0007669"/>
    <property type="project" value="TreeGrafter"/>
</dbReference>
<sequence>MSFTQKGKARSTNQQKGDIIDRLGFEEMLTASGLVFDSDGRALRLECSGSQFRRSLERSLRQAGHLPATVKTFIAGFNAHIASNNTVSALSANSFAESRAVICERAARFRALLVRLPTSDDTDQSSKDFRIASNYSVIKILMSIPDLQTKILGILIDKLPEFTHHDIPANANLNENIPLLILHQLRFLDHVVDPNILTVKLIDLLNATATNISVQKDVIECIPEIIPDSGIPAIIDALENCMERNSEVTVDVLDALGTIGVPADLLAGIRETVIDLLKEAELESLPVVIRFLLQTATSDDIVALVPEIRNALDLDAISSSLDHGNSDATLIFDALRNGITRQKSTLEAWLKFIAEIKKQENHLPIDLIVLTLLRSDLQIQKKVDALIKSKVKNSLISQKLVEISFKQFFSGLQQLGFFLNDFARYFPDILGLCENLLREGEAFQKVAMQMYCSSFTVFDAQNQQQLIGCLIAHIGSGVLHEVDCALNILLTLTECTPEAVKPIESVEEPESEITFESGLLSDMQIIIRKQLNSDDQKFKQMGVLGAISLIKRLATDRVIEASFVAPSSSKSPNVGRIPISCTIALNLVTQIFKSCQRNSMSKMHPSFVAWVSESFQTSFVENFVIEESALEKETCEILQDAKNEIWFRISSKPSTEETVPESELSDIVEATIMDYADDTNESESLVRPTAEDEDAGELYHEKQILMWMPASFKLLQAVEFFTTESLSEIGQVLNMGLVMFNTDMLERSVLLDEGELVFSGKKCLQRINHILELQDTFDKLIPNAPRWTPIGFFRDGEDEDENNWDQHTEDEDEEPQAGTAKPTKSKKGKQKTKIVARFSNLSNLKHLMREYELDIFNLLSCKYLKLPTVENLENFQDSEDEFLIQFPQLLYLLSELEYKLEFLSGISSAKLPSWQKTGLLGTGSVNHSNLRRTPIKDIFQQVLALIPALCSGLESSYNELRKSLEESEANEDFVPKTKEYVETLSGIFDTVMKCFKNLFEWSDFRNDKLFGIFVRSLASRSNPESEIDHTQGRSSIATKFVKDGFDYFLAFKEFAPSLSSGVLLLKLLIAIQNCCDEKETVIALKDQISSLAKYNLEYQWDDKKLKNELVVFLLRTQIENSSYPFGIVDDYIKVAFNGLSTGNVSFQLTDENIKRNLQIAFAELVSIIEKLPIPDPKIPDREFIIFATNVAVSFGTAIELSKKEKNFGIVLRYSRSFVQSFVRRIIPVLNKGLKYFRGEVVAAFKAIQTGTRLLQVIANECKARKESILLAHIPPLRKVLEAFIFEVKKIMVENDLGDAFTLANLRHKNLKGEEVSSQIAESEEEILDDDGSSPSEDEIEELQPAVSRVTKKQARTQSIQEQESSDEDEEQEELDEKSVGSKEDELEEESSVDNFNEYEILRELEAVEEEDETEEGNGAENLGDKEEEEEIVLMRKKINLKRKAETELRSNGKKYLQPTSRTQLQGAKQLRGQSQTNKNTDEQEKYFNFMTTGRQVGLSRKRSSGNLTQSSSVSQTEKHVVPKAKQNDDFEFPSNETVDDDDITDAE</sequence>
<keyword evidence="8" id="KW-1185">Reference proteome</keyword>
<keyword evidence="4" id="KW-0539">Nucleus</keyword>
<feature type="compositionally biased region" description="Acidic residues" evidence="6">
    <location>
        <begin position="1537"/>
        <end position="1547"/>
    </location>
</feature>
<gene>
    <name evidence="7" type="primary">FANCD2</name>
    <name evidence="7" type="ORF">HK100_012714</name>
</gene>
<evidence type="ECO:0000256" key="3">
    <source>
        <dbReference type="ARBA" id="ARBA00022843"/>
    </source>
</evidence>
<evidence type="ECO:0000256" key="1">
    <source>
        <dbReference type="ARBA" id="ARBA00004123"/>
    </source>
</evidence>
<feature type="compositionally biased region" description="Acidic residues" evidence="6">
    <location>
        <begin position="1406"/>
        <end position="1417"/>
    </location>
</feature>
<comment type="caution">
    <text evidence="7">The sequence shown here is derived from an EMBL/GenBank/DDBJ whole genome shotgun (WGS) entry which is preliminary data.</text>
</comment>
<evidence type="ECO:0000313" key="8">
    <source>
        <dbReference type="Proteomes" id="UP001211907"/>
    </source>
</evidence>
<dbReference type="Pfam" id="PF14631">
    <property type="entry name" value="FancD2"/>
    <property type="match status" value="3"/>
</dbReference>
<evidence type="ECO:0000256" key="5">
    <source>
        <dbReference type="ARBA" id="ARBA00093456"/>
    </source>
</evidence>
<keyword evidence="3" id="KW-0832">Ubl conjugation</keyword>
<keyword evidence="2" id="KW-1017">Isopeptide bond</keyword>
<dbReference type="Proteomes" id="UP001211907">
    <property type="component" value="Unassembled WGS sequence"/>
</dbReference>
<dbReference type="InterPro" id="IPR029448">
    <property type="entry name" value="FANCD2"/>
</dbReference>
<accession>A0AAD5TE21</accession>
<dbReference type="GO" id="GO:1990918">
    <property type="term" value="P:double-strand break repair involved in meiotic recombination"/>
    <property type="evidence" value="ECO:0007669"/>
    <property type="project" value="TreeGrafter"/>
</dbReference>
<comment type="similarity">
    <text evidence="5">Belongs to the Fanconi anemia protein FANCD2 family.</text>
</comment>
<organism evidence="7 8">
    <name type="scientific">Physocladia obscura</name>
    <dbReference type="NCBI Taxonomy" id="109957"/>
    <lineage>
        <taxon>Eukaryota</taxon>
        <taxon>Fungi</taxon>
        <taxon>Fungi incertae sedis</taxon>
        <taxon>Chytridiomycota</taxon>
        <taxon>Chytridiomycota incertae sedis</taxon>
        <taxon>Chytridiomycetes</taxon>
        <taxon>Chytridiales</taxon>
        <taxon>Chytriomycetaceae</taxon>
        <taxon>Physocladia</taxon>
    </lineage>
</organism>
<dbReference type="PANTHER" id="PTHR32086">
    <property type="entry name" value="FANCONI ANEMIA GROUP D2 PROTEIN"/>
    <property type="match status" value="1"/>
</dbReference>
<proteinExistence type="inferred from homology"/>
<dbReference type="GO" id="GO:0036297">
    <property type="term" value="P:interstrand cross-link repair"/>
    <property type="evidence" value="ECO:0007669"/>
    <property type="project" value="TreeGrafter"/>
</dbReference>
<dbReference type="GO" id="GO:0070182">
    <property type="term" value="F:DNA polymerase binding"/>
    <property type="evidence" value="ECO:0007669"/>
    <property type="project" value="TreeGrafter"/>
</dbReference>
<dbReference type="PANTHER" id="PTHR32086:SF0">
    <property type="entry name" value="FANCONI ANEMIA GROUP D2 PROTEIN"/>
    <property type="match status" value="1"/>
</dbReference>
<feature type="compositionally biased region" description="Acidic residues" evidence="6">
    <location>
        <begin position="1321"/>
        <end position="1341"/>
    </location>
</feature>